<sequence length="53" mass="5994">MVLVQCTGLSPDDTSWERWDDLKTSFNLEDKVDFDGEDIDTYTPKTPTVDVGP</sequence>
<dbReference type="EMBL" id="LXQA011059571">
    <property type="protein sequence ID" value="MCI83124.1"/>
    <property type="molecule type" value="Genomic_DNA"/>
</dbReference>
<accession>A0A392V4H3</accession>
<reference evidence="1 2" key="1">
    <citation type="journal article" date="2018" name="Front. Plant Sci.">
        <title>Red Clover (Trifolium pratense) and Zigzag Clover (T. medium) - A Picture of Genomic Similarities and Differences.</title>
        <authorList>
            <person name="Dluhosova J."/>
            <person name="Istvanek J."/>
            <person name="Nedelnik J."/>
            <person name="Repkova J."/>
        </authorList>
    </citation>
    <scope>NUCLEOTIDE SEQUENCE [LARGE SCALE GENOMIC DNA]</scope>
    <source>
        <strain evidence="2">cv. 10/8</strain>
        <tissue evidence="1">Leaf</tissue>
    </source>
</reference>
<name>A0A392V4H3_9FABA</name>
<evidence type="ECO:0000313" key="1">
    <source>
        <dbReference type="EMBL" id="MCI83124.1"/>
    </source>
</evidence>
<dbReference type="AlphaFoldDB" id="A0A392V4H3"/>
<comment type="caution">
    <text evidence="1">The sequence shown here is derived from an EMBL/GenBank/DDBJ whole genome shotgun (WGS) entry which is preliminary data.</text>
</comment>
<evidence type="ECO:0000313" key="2">
    <source>
        <dbReference type="Proteomes" id="UP000265520"/>
    </source>
</evidence>
<proteinExistence type="predicted"/>
<organism evidence="1 2">
    <name type="scientific">Trifolium medium</name>
    <dbReference type="NCBI Taxonomy" id="97028"/>
    <lineage>
        <taxon>Eukaryota</taxon>
        <taxon>Viridiplantae</taxon>
        <taxon>Streptophyta</taxon>
        <taxon>Embryophyta</taxon>
        <taxon>Tracheophyta</taxon>
        <taxon>Spermatophyta</taxon>
        <taxon>Magnoliopsida</taxon>
        <taxon>eudicotyledons</taxon>
        <taxon>Gunneridae</taxon>
        <taxon>Pentapetalae</taxon>
        <taxon>rosids</taxon>
        <taxon>fabids</taxon>
        <taxon>Fabales</taxon>
        <taxon>Fabaceae</taxon>
        <taxon>Papilionoideae</taxon>
        <taxon>50 kb inversion clade</taxon>
        <taxon>NPAAA clade</taxon>
        <taxon>Hologalegina</taxon>
        <taxon>IRL clade</taxon>
        <taxon>Trifolieae</taxon>
        <taxon>Trifolium</taxon>
    </lineage>
</organism>
<dbReference type="Proteomes" id="UP000265520">
    <property type="component" value="Unassembled WGS sequence"/>
</dbReference>
<keyword evidence="2" id="KW-1185">Reference proteome</keyword>
<protein>
    <submittedName>
        <fullName evidence="1">Uncharacterized protein</fullName>
    </submittedName>
</protein>
<feature type="non-terminal residue" evidence="1">
    <location>
        <position position="53"/>
    </location>
</feature>